<organism evidence="2 3">
    <name type="scientific">Negadavirga shengliensis</name>
    <dbReference type="NCBI Taxonomy" id="1389218"/>
    <lineage>
        <taxon>Bacteria</taxon>
        <taxon>Pseudomonadati</taxon>
        <taxon>Bacteroidota</taxon>
        <taxon>Cytophagia</taxon>
        <taxon>Cytophagales</taxon>
        <taxon>Cyclobacteriaceae</taxon>
        <taxon>Negadavirga</taxon>
    </lineage>
</organism>
<protein>
    <submittedName>
        <fullName evidence="2">DUF547 domain-containing protein</fullName>
    </submittedName>
</protein>
<name>A0ABV9T7N9_9BACT</name>
<evidence type="ECO:0000259" key="1">
    <source>
        <dbReference type="Pfam" id="PF04784"/>
    </source>
</evidence>
<accession>A0ABV9T7N9</accession>
<comment type="caution">
    <text evidence="2">The sequence shown here is derived from an EMBL/GenBank/DDBJ whole genome shotgun (WGS) entry which is preliminary data.</text>
</comment>
<sequence>MMNACQRRSPENTEAPVPSHHSWSALLQQHVGDMGKVDYMGFIGDKAALEAYLDLLSGHPPDPKSWSREEQLAYWINAYNAFTVKLIIDHYPIKSITDLHPRFRIPMINTIWHRRFFRIGGQRFSLDRIEHKILRREFDEPRIHFGINCASYSCPPLRNEAYVPERINGQLDDQARIFINNEIWNIIKNDEAKISPIFKWFQSDFTKKTSLISYLNRYSDNRLESDANISYMDYDWRLNE</sequence>
<evidence type="ECO:0000313" key="3">
    <source>
        <dbReference type="Proteomes" id="UP001595818"/>
    </source>
</evidence>
<dbReference type="EMBL" id="JBHSJJ010000019">
    <property type="protein sequence ID" value="MFC4874557.1"/>
    <property type="molecule type" value="Genomic_DNA"/>
</dbReference>
<dbReference type="Pfam" id="PF04784">
    <property type="entry name" value="DUF547"/>
    <property type="match status" value="1"/>
</dbReference>
<evidence type="ECO:0000313" key="2">
    <source>
        <dbReference type="EMBL" id="MFC4874557.1"/>
    </source>
</evidence>
<proteinExistence type="predicted"/>
<dbReference type="RefSeq" id="WP_377068519.1">
    <property type="nucleotide sequence ID" value="NZ_JBHSJJ010000019.1"/>
</dbReference>
<gene>
    <name evidence="2" type="ORF">ACFPFU_22835</name>
</gene>
<keyword evidence="3" id="KW-1185">Reference proteome</keyword>
<reference evidence="3" key="1">
    <citation type="journal article" date="2019" name="Int. J. Syst. Evol. Microbiol.">
        <title>The Global Catalogue of Microorganisms (GCM) 10K type strain sequencing project: providing services to taxonomists for standard genome sequencing and annotation.</title>
        <authorList>
            <consortium name="The Broad Institute Genomics Platform"/>
            <consortium name="The Broad Institute Genome Sequencing Center for Infectious Disease"/>
            <person name="Wu L."/>
            <person name="Ma J."/>
        </authorList>
    </citation>
    <scope>NUCLEOTIDE SEQUENCE [LARGE SCALE GENOMIC DNA]</scope>
    <source>
        <strain evidence="3">CGMCC 4.7466</strain>
    </source>
</reference>
<dbReference type="Proteomes" id="UP001595818">
    <property type="component" value="Unassembled WGS sequence"/>
</dbReference>
<feature type="domain" description="DUF547" evidence="1">
    <location>
        <begin position="64"/>
        <end position="179"/>
    </location>
</feature>
<dbReference type="InterPro" id="IPR006869">
    <property type="entry name" value="DUF547"/>
</dbReference>
<dbReference type="PANTHER" id="PTHR46361:SF3">
    <property type="entry name" value="ELECTRON CARRIER_ PROTEIN DISULFIDE OXIDOREDUCTASE"/>
    <property type="match status" value="1"/>
</dbReference>
<dbReference type="PANTHER" id="PTHR46361">
    <property type="entry name" value="ELECTRON CARRIER/ PROTEIN DISULFIDE OXIDOREDUCTASE"/>
    <property type="match status" value="1"/>
</dbReference>